<dbReference type="PANTHER" id="PTHR48086:SF3">
    <property type="entry name" value="SODIUM_PROLINE SYMPORTER"/>
    <property type="match status" value="1"/>
</dbReference>
<keyword evidence="5 13" id="KW-0812">Transmembrane</keyword>
<evidence type="ECO:0000256" key="8">
    <source>
        <dbReference type="ARBA" id="ARBA00023053"/>
    </source>
</evidence>
<feature type="transmembrane region" description="Helical" evidence="13">
    <location>
        <begin position="150"/>
        <end position="173"/>
    </location>
</feature>
<evidence type="ECO:0000256" key="1">
    <source>
        <dbReference type="ARBA" id="ARBA00004651"/>
    </source>
</evidence>
<evidence type="ECO:0000256" key="5">
    <source>
        <dbReference type="ARBA" id="ARBA00022692"/>
    </source>
</evidence>
<evidence type="ECO:0000256" key="4">
    <source>
        <dbReference type="ARBA" id="ARBA00022475"/>
    </source>
</evidence>
<dbReference type="GO" id="GO:0005886">
    <property type="term" value="C:plasma membrane"/>
    <property type="evidence" value="ECO:0007669"/>
    <property type="project" value="UniProtKB-SubCell"/>
</dbReference>
<keyword evidence="4" id="KW-1003">Cell membrane</keyword>
<dbReference type="InterPro" id="IPR050277">
    <property type="entry name" value="Sodium:Solute_Symporter"/>
</dbReference>
<keyword evidence="9" id="KW-0406">Ion transport</keyword>
<dbReference type="CDD" id="cd10322">
    <property type="entry name" value="SLC5sbd"/>
    <property type="match status" value="1"/>
</dbReference>
<feature type="transmembrane region" description="Helical" evidence="13">
    <location>
        <begin position="119"/>
        <end position="144"/>
    </location>
</feature>
<feature type="transmembrane region" description="Helical" evidence="13">
    <location>
        <begin position="423"/>
        <end position="445"/>
    </location>
</feature>
<feature type="transmembrane region" description="Helical" evidence="13">
    <location>
        <begin position="46"/>
        <end position="74"/>
    </location>
</feature>
<keyword evidence="10 13" id="KW-0472">Membrane</keyword>
<evidence type="ECO:0000256" key="2">
    <source>
        <dbReference type="ARBA" id="ARBA00006434"/>
    </source>
</evidence>
<accession>A0A3N6MSZ2</accession>
<keyword evidence="11" id="KW-0739">Sodium transport</keyword>
<feature type="transmembrane region" description="Helical" evidence="13">
    <location>
        <begin position="398"/>
        <end position="416"/>
    </location>
</feature>
<keyword evidence="3" id="KW-0813">Transport</keyword>
<feature type="transmembrane region" description="Helical" evidence="13">
    <location>
        <begin position="269"/>
        <end position="292"/>
    </location>
</feature>
<evidence type="ECO:0000256" key="11">
    <source>
        <dbReference type="ARBA" id="ARBA00023201"/>
    </source>
</evidence>
<name>A0A3N6MSZ2_NATCH</name>
<dbReference type="GO" id="GO:0015293">
    <property type="term" value="F:symporter activity"/>
    <property type="evidence" value="ECO:0007669"/>
    <property type="project" value="UniProtKB-KW"/>
</dbReference>
<evidence type="ECO:0000313" key="14">
    <source>
        <dbReference type="EMBL" id="RQG99461.1"/>
    </source>
</evidence>
<keyword evidence="15" id="KW-1185">Reference proteome</keyword>
<feature type="transmembrane region" description="Helical" evidence="13">
    <location>
        <begin position="6"/>
        <end position="25"/>
    </location>
</feature>
<dbReference type="InterPro" id="IPR038377">
    <property type="entry name" value="Na/Glc_symporter_sf"/>
</dbReference>
<protein>
    <recommendedName>
        <fullName evidence="16">Sodium:solute symporter family protein</fullName>
    </recommendedName>
</protein>
<comment type="subcellular location">
    <subcellularLocation>
        <location evidence="1">Cell membrane</location>
        <topology evidence="1">Multi-pass membrane protein</topology>
    </subcellularLocation>
</comment>
<dbReference type="Pfam" id="PF00474">
    <property type="entry name" value="SSF"/>
    <property type="match status" value="1"/>
</dbReference>
<proteinExistence type="inferred from homology"/>
<evidence type="ECO:0000256" key="7">
    <source>
        <dbReference type="ARBA" id="ARBA00022989"/>
    </source>
</evidence>
<keyword evidence="6" id="KW-0769">Symport</keyword>
<feature type="transmembrane region" description="Helical" evidence="13">
    <location>
        <begin position="312"/>
        <end position="334"/>
    </location>
</feature>
<evidence type="ECO:0000313" key="15">
    <source>
        <dbReference type="Proteomes" id="UP000281431"/>
    </source>
</evidence>
<feature type="transmembrane region" description="Helical" evidence="13">
    <location>
        <begin position="451"/>
        <end position="470"/>
    </location>
</feature>
<feature type="transmembrane region" description="Helical" evidence="13">
    <location>
        <begin position="180"/>
        <end position="204"/>
    </location>
</feature>
<feature type="transmembrane region" description="Helical" evidence="13">
    <location>
        <begin position="374"/>
        <end position="392"/>
    </location>
</feature>
<gene>
    <name evidence="14" type="ORF">EA472_14660</name>
</gene>
<evidence type="ECO:0000256" key="13">
    <source>
        <dbReference type="SAM" id="Phobius"/>
    </source>
</evidence>
<organism evidence="14 15">
    <name type="scientific">Natrarchaeobius chitinivorans</name>
    <dbReference type="NCBI Taxonomy" id="1679083"/>
    <lineage>
        <taxon>Archaea</taxon>
        <taxon>Methanobacteriati</taxon>
        <taxon>Methanobacteriota</taxon>
        <taxon>Stenosarchaea group</taxon>
        <taxon>Halobacteria</taxon>
        <taxon>Halobacteriales</taxon>
        <taxon>Natrialbaceae</taxon>
        <taxon>Natrarchaeobius</taxon>
    </lineage>
</organism>
<evidence type="ECO:0000256" key="12">
    <source>
        <dbReference type="RuleBase" id="RU362091"/>
    </source>
</evidence>
<evidence type="ECO:0008006" key="16">
    <source>
        <dbReference type="Google" id="ProtNLM"/>
    </source>
</evidence>
<dbReference type="PANTHER" id="PTHR48086">
    <property type="entry name" value="SODIUM/PROLINE SYMPORTER-RELATED"/>
    <property type="match status" value="1"/>
</dbReference>
<comment type="similarity">
    <text evidence="2 12">Belongs to the sodium:solute symporter (SSF) (TC 2.A.21) family.</text>
</comment>
<evidence type="ECO:0000256" key="10">
    <source>
        <dbReference type="ARBA" id="ARBA00023136"/>
    </source>
</evidence>
<evidence type="ECO:0000256" key="9">
    <source>
        <dbReference type="ARBA" id="ARBA00023065"/>
    </source>
</evidence>
<feature type="transmembrane region" description="Helical" evidence="13">
    <location>
        <begin position="234"/>
        <end position="253"/>
    </location>
</feature>
<keyword evidence="7 13" id="KW-1133">Transmembrane helix</keyword>
<sequence>MTQQVLLAVGVGTMLLGITVLSLLTKKWIGSSGDYILAGREVSASLLACGVLAFGFATDISVLFAIFAIVYGFFPAMSMGIVYVAWIVYGLILVKMVRNVGTSTITEWYEMRFDYPTRAAISISQLFGVIFIISAGSLGAAAILNGYAGWPIVPTVILLLAVVGLVVLFGGLWGVTISNIVLTVYGLVIFPAVLVYLMVFVGGFDWLVANVPADAHGFSFPGGWDFSSLGETSYITWGVMWFVALVYGTTYYWTRAGSARSDKVARDGYVIAGILGLLLMTIVMPLLAMYAFALAPEAYVVAGGEVPPEGAYGVLATSIPLALGVLIPIGFVAASISTYTTDVIASAALVLRDFYQRFVAPEADPEELLMPSRVISVLVIVVAFIFTLILDVQGLVELFLTMLGISSVIILIDMHWKVMTSRSAFLAAVAGILGVLGWTFSGLAASTGIHQVWIALGLTVGIGVLGGLVTSNKYYAEDGWEVVPSSEAVERADDVELADEQLEILESIATGGTRFADFLDTLRLPSNEVNDFVEELDRARYIHRKGMRSHDFYDFELTERGKRALVDAQVVDTDEAFTEFQVNEEMESVIRIVNDEPGIIVDDISNRMSKPNSDVVPIIQRLLQLEYIDGSGWIRQKHQLTAAGEAALEELESGSRSAEQQVEGANE</sequence>
<dbReference type="OrthoDB" id="9779at2157"/>
<dbReference type="Proteomes" id="UP000281431">
    <property type="component" value="Unassembled WGS sequence"/>
</dbReference>
<dbReference type="Gene3D" id="1.20.1730.10">
    <property type="entry name" value="Sodium/glucose cotransporter"/>
    <property type="match status" value="1"/>
</dbReference>
<dbReference type="InterPro" id="IPR001734">
    <property type="entry name" value="Na/solute_symporter"/>
</dbReference>
<dbReference type="PROSITE" id="PS50283">
    <property type="entry name" value="NA_SOLUT_SYMP_3"/>
    <property type="match status" value="1"/>
</dbReference>
<dbReference type="AlphaFoldDB" id="A0A3N6MSZ2"/>
<feature type="transmembrane region" description="Helical" evidence="13">
    <location>
        <begin position="80"/>
        <end position="98"/>
    </location>
</feature>
<keyword evidence="8" id="KW-0915">Sodium</keyword>
<dbReference type="GO" id="GO:0006814">
    <property type="term" value="P:sodium ion transport"/>
    <property type="evidence" value="ECO:0007669"/>
    <property type="project" value="UniProtKB-KW"/>
</dbReference>
<evidence type="ECO:0000256" key="6">
    <source>
        <dbReference type="ARBA" id="ARBA00022847"/>
    </source>
</evidence>
<comment type="caution">
    <text evidence="14">The sequence shown here is derived from an EMBL/GenBank/DDBJ whole genome shotgun (WGS) entry which is preliminary data.</text>
</comment>
<reference evidence="14 15" key="1">
    <citation type="submission" date="2018-10" db="EMBL/GenBank/DDBJ databases">
        <title>Natrarchaeobius chitinivorans gen. nov., sp. nov., and Natrarchaeobius haloalkaliphilus sp. nov., alkaliphilic, chitin-utilizing haloarchaea from hypersaline alkaline lakes.</title>
        <authorList>
            <person name="Sorokin D.Y."/>
            <person name="Elcheninov A.G."/>
            <person name="Kostrikina N.A."/>
            <person name="Bale N.J."/>
            <person name="Sinninghe Damste J.S."/>
            <person name="Khijniak T.V."/>
            <person name="Kublanov I.V."/>
            <person name="Toshchakov S.V."/>
        </authorList>
    </citation>
    <scope>NUCLEOTIDE SEQUENCE [LARGE SCALE GENOMIC DNA]</scope>
    <source>
        <strain evidence="14 15">AArcht7</strain>
    </source>
</reference>
<dbReference type="EMBL" id="REFZ01000009">
    <property type="protein sequence ID" value="RQG99461.1"/>
    <property type="molecule type" value="Genomic_DNA"/>
</dbReference>
<evidence type="ECO:0000256" key="3">
    <source>
        <dbReference type="ARBA" id="ARBA00022448"/>
    </source>
</evidence>